<dbReference type="PANTHER" id="PTHR46910:SF3">
    <property type="entry name" value="HALOTOLERANCE PROTEIN 9-RELATED"/>
    <property type="match status" value="1"/>
</dbReference>
<evidence type="ECO:0000256" key="3">
    <source>
        <dbReference type="ARBA" id="ARBA00022833"/>
    </source>
</evidence>
<keyword evidence="3" id="KW-0862">Zinc</keyword>
<feature type="region of interest" description="Disordered" evidence="6">
    <location>
        <begin position="83"/>
        <end position="106"/>
    </location>
</feature>
<dbReference type="GO" id="GO:2001040">
    <property type="term" value="P:positive regulation of cellular response to drug"/>
    <property type="evidence" value="ECO:0007669"/>
    <property type="project" value="EnsemblFungi"/>
</dbReference>
<organism evidence="8 9">
    <name type="scientific">Naumovozyma castellii</name>
    <name type="common">Yeast</name>
    <name type="synonym">Saccharomyces castellii</name>
    <dbReference type="NCBI Taxonomy" id="27288"/>
    <lineage>
        <taxon>Eukaryota</taxon>
        <taxon>Fungi</taxon>
        <taxon>Dikarya</taxon>
        <taxon>Ascomycota</taxon>
        <taxon>Saccharomycotina</taxon>
        <taxon>Saccharomycetes</taxon>
        <taxon>Saccharomycetales</taxon>
        <taxon>Saccharomycetaceae</taxon>
        <taxon>Naumovozyma</taxon>
    </lineage>
</organism>
<keyword evidence="2" id="KW-0479">Metal-binding</keyword>
<keyword evidence="5" id="KW-0539">Nucleus</keyword>
<feature type="compositionally biased region" description="Polar residues" evidence="6">
    <location>
        <begin position="914"/>
        <end position="927"/>
    </location>
</feature>
<feature type="region of interest" description="Disordered" evidence="6">
    <location>
        <begin position="1"/>
        <end position="39"/>
    </location>
</feature>
<proteinExistence type="predicted"/>
<dbReference type="GO" id="GO:0001228">
    <property type="term" value="F:DNA-binding transcription activator activity, RNA polymerase II-specific"/>
    <property type="evidence" value="ECO:0007669"/>
    <property type="project" value="EnsemblFungi"/>
</dbReference>
<name>G0V5I5_NAUCA</name>
<dbReference type="eggNOG" id="ENOG502QV4Q">
    <property type="taxonomic scope" value="Eukaryota"/>
</dbReference>
<dbReference type="AlphaFoldDB" id="G0V5I5"/>
<dbReference type="GO" id="GO:0003677">
    <property type="term" value="F:DNA binding"/>
    <property type="evidence" value="ECO:0007669"/>
    <property type="project" value="UniProtKB-KW"/>
</dbReference>
<feature type="domain" description="Zn(2)-C6 fungal-type" evidence="7">
    <location>
        <begin position="47"/>
        <end position="76"/>
    </location>
</feature>
<protein>
    <recommendedName>
        <fullName evidence="7">Zn(2)-C6 fungal-type domain-containing protein</fullName>
    </recommendedName>
</protein>
<dbReference type="STRING" id="1064592.G0V5I5"/>
<dbReference type="CDD" id="cd00067">
    <property type="entry name" value="GAL4"/>
    <property type="match status" value="1"/>
</dbReference>
<comment type="subcellular location">
    <subcellularLocation>
        <location evidence="1">Nucleus</location>
    </subcellularLocation>
</comment>
<dbReference type="PROSITE" id="PS00463">
    <property type="entry name" value="ZN2_CY6_FUNGAL_1"/>
    <property type="match status" value="1"/>
</dbReference>
<keyword evidence="4" id="KW-0238">DNA-binding</keyword>
<dbReference type="InterPro" id="IPR001138">
    <property type="entry name" value="Zn2Cys6_DnaBD"/>
</dbReference>
<dbReference type="PANTHER" id="PTHR46910">
    <property type="entry name" value="TRANSCRIPTION FACTOR PDR1"/>
    <property type="match status" value="1"/>
</dbReference>
<dbReference type="SMART" id="SM00066">
    <property type="entry name" value="GAL4"/>
    <property type="match status" value="1"/>
</dbReference>
<evidence type="ECO:0000256" key="5">
    <source>
        <dbReference type="ARBA" id="ARBA00023242"/>
    </source>
</evidence>
<dbReference type="InterPro" id="IPR036864">
    <property type="entry name" value="Zn2-C6_fun-type_DNA-bd_sf"/>
</dbReference>
<dbReference type="CDD" id="cd12148">
    <property type="entry name" value="fungal_TF_MHR"/>
    <property type="match status" value="1"/>
</dbReference>
<dbReference type="Pfam" id="PF04082">
    <property type="entry name" value="Fungal_trans"/>
    <property type="match status" value="1"/>
</dbReference>
<feature type="region of interest" description="Disordered" evidence="6">
    <location>
        <begin position="904"/>
        <end position="927"/>
    </location>
</feature>
<dbReference type="Gene3D" id="4.10.240.10">
    <property type="entry name" value="Zn(2)-C6 fungal-type DNA-binding domain"/>
    <property type="match status" value="1"/>
</dbReference>
<dbReference type="InParanoid" id="G0V5I5"/>
<reference key="2">
    <citation type="submission" date="2011-08" db="EMBL/GenBank/DDBJ databases">
        <title>Genome sequence of Naumovozyma castellii.</title>
        <authorList>
            <person name="Gordon J.L."/>
            <person name="Armisen D."/>
            <person name="Proux-Wera E."/>
            <person name="OhEigeartaigh S.S."/>
            <person name="Byrne K.P."/>
            <person name="Wolfe K.H."/>
        </authorList>
    </citation>
    <scope>NUCLEOTIDE SEQUENCE</scope>
    <source>
        <strain>Type strain:CBS 4309</strain>
    </source>
</reference>
<dbReference type="InterPro" id="IPR050987">
    <property type="entry name" value="AtrR-like"/>
</dbReference>
<dbReference type="RefSeq" id="XP_003673114.1">
    <property type="nucleotide sequence ID" value="XM_003673066.1"/>
</dbReference>
<dbReference type="GO" id="GO:0006351">
    <property type="term" value="P:DNA-templated transcription"/>
    <property type="evidence" value="ECO:0007669"/>
    <property type="project" value="InterPro"/>
</dbReference>
<dbReference type="FunCoup" id="G0V5I5">
    <property type="interactions" value="3978"/>
</dbReference>
<dbReference type="OMA" id="HRWEFYV"/>
<dbReference type="Proteomes" id="UP000001640">
    <property type="component" value="Chromosome 1"/>
</dbReference>
<dbReference type="SUPFAM" id="SSF57701">
    <property type="entry name" value="Zn2/Cys6 DNA-binding domain"/>
    <property type="match status" value="1"/>
</dbReference>
<dbReference type="GO" id="GO:0071466">
    <property type="term" value="P:cellular response to xenobiotic stimulus"/>
    <property type="evidence" value="ECO:0007669"/>
    <property type="project" value="EnsemblFungi"/>
</dbReference>
<dbReference type="PROSITE" id="PS50048">
    <property type="entry name" value="ZN2_CY6_FUNGAL_2"/>
    <property type="match status" value="1"/>
</dbReference>
<sequence length="1043" mass="118654">MALEKILETSPNMPVYPGSQLCETPDLHNTNSKDKRVRKPTNKVSKACDNCRKRKIKCTGKQPCATCEAYQCPCIYSTQKRKTSKRNNTAKMEQPEIPNGPNSVETNSSYTSCSSICLNGAKQDSVSSASSATLVNETGFTRKHLDVKKELRLVEGNNGLYKEDASLQEQLIALQNISNYLKKLPKSNTNIDRAISSVKAQVTELVDNWNPVIDFNKLNSIPKDDPKSLESHLLTNKYTEQVYLTNFGIWTSSKKEPQQPLVDEMFGLYSPFQAFSIQGIGYCFRTHMQSKEQCADMAKHTKETLYITLRFFDMCFQHMNEGCMSIANPLESYLQKKNLMASTPNSTSSIGSPSTANEKSLVSMLINRLPQPFIENLTSVSHKQLFDTMYNDSEMFRMVLKMYDTIRHTFESFMRDLACIKKQWETDTCKDPNVVQKFVDFCESEEILLALSFSYYNSTMYRLIDSDASVAYLELLVLFLDEQQWAEEHYGFEKVLCVAIQQAMRIGLPRWEYYLGLDEAMAEKRRVLWWKLYCFEKMMNAKFGGLRSVDERKMSCLLPNDFRRAGFLNNKAFVETVDKVPRSNAFDSMTVSELKSYGECAILQLASHFSGKILYNERYTAIENSAKPPFLKEQLLQEVCESVQAIMPKYEAVKLQMSKLFDIAYGKIQITSAGPVSKLEKVQACQYVQFYEFNRCRIYGSVDNLITRLSDSPSYKSVDVEKMVTQGIYSCWLNMSESLLHLEDTYTVCRSLKYYCVACVLLTARKFTLSSLLNLNDVITIVKLFQRFKTLEIVDRTEELNQAQEGKAIKEYRRGLSFIGIISRIMLLRYIGESGMSNEEFIKLFDERAPELGMYPAIILNPNSVIYKYLLQPVEKSGFHLTVRKMLENDIDAAFKESKSSKYSKHQYNPLRQGRQTSLSRPNMPTHNILNDCDIDTMALKTEGNTGPVYPSMNALYTNDLSGTIPYSPSSFNLEQLQGGTPGSAVPAGSGLLNGSLDGNTQNQDPNLIVGYNLGTLDEFVNNTDMNDLYNVLWSDLYSDSVL</sequence>
<evidence type="ECO:0000256" key="4">
    <source>
        <dbReference type="ARBA" id="ARBA00023125"/>
    </source>
</evidence>
<dbReference type="EMBL" id="HE576752">
    <property type="protein sequence ID" value="CCC66721.1"/>
    <property type="molecule type" value="Genomic_DNA"/>
</dbReference>
<evidence type="ECO:0000256" key="6">
    <source>
        <dbReference type="SAM" id="MobiDB-lite"/>
    </source>
</evidence>
<accession>G0V5I5</accession>
<dbReference type="OrthoDB" id="3364175at2759"/>
<evidence type="ECO:0000256" key="2">
    <source>
        <dbReference type="ARBA" id="ARBA00022723"/>
    </source>
</evidence>
<evidence type="ECO:0000259" key="7">
    <source>
        <dbReference type="PROSITE" id="PS50048"/>
    </source>
</evidence>
<dbReference type="InterPro" id="IPR007219">
    <property type="entry name" value="XnlR_reg_dom"/>
</dbReference>
<keyword evidence="9" id="KW-1185">Reference proteome</keyword>
<evidence type="ECO:0000313" key="9">
    <source>
        <dbReference type="Proteomes" id="UP000001640"/>
    </source>
</evidence>
<dbReference type="KEGG" id="ncs:NCAS_0A01630"/>
<dbReference type="Pfam" id="PF00172">
    <property type="entry name" value="Zn_clus"/>
    <property type="match status" value="1"/>
</dbReference>
<dbReference type="GO" id="GO:0008270">
    <property type="term" value="F:zinc ion binding"/>
    <property type="evidence" value="ECO:0007669"/>
    <property type="project" value="InterPro"/>
</dbReference>
<evidence type="ECO:0000313" key="8">
    <source>
        <dbReference type="EMBL" id="CCC66721.1"/>
    </source>
</evidence>
<reference evidence="8 9" key="1">
    <citation type="journal article" date="2011" name="Proc. Natl. Acad. Sci. U.S.A.">
        <title>Evolutionary erosion of yeast sex chromosomes by mating-type switching accidents.</title>
        <authorList>
            <person name="Gordon J.L."/>
            <person name="Armisen D."/>
            <person name="Proux-Wera E."/>
            <person name="Oheigeartaigh S.S."/>
            <person name="Byrne K.P."/>
            <person name="Wolfe K.H."/>
        </authorList>
    </citation>
    <scope>NUCLEOTIDE SEQUENCE [LARGE SCALE GENOMIC DNA]</scope>
    <source>
        <strain evidence="9">ATCC 76901 / BCRC 22586 / CBS 4309 / NBRC 1992 / NRRL Y-12630</strain>
    </source>
</reference>
<gene>
    <name evidence="8" type="primary">NCAS0A01630</name>
    <name evidence="8" type="ordered locus">NCAS_0A01630</name>
</gene>
<evidence type="ECO:0000256" key="1">
    <source>
        <dbReference type="ARBA" id="ARBA00004123"/>
    </source>
</evidence>
<dbReference type="GO" id="GO:0005829">
    <property type="term" value="C:cytosol"/>
    <property type="evidence" value="ECO:0007669"/>
    <property type="project" value="EnsemblFungi"/>
</dbReference>
<dbReference type="HOGENOM" id="CLU_304446_0_0_1"/>
<dbReference type="GO" id="GO:0005634">
    <property type="term" value="C:nucleus"/>
    <property type="evidence" value="ECO:0007669"/>
    <property type="project" value="UniProtKB-SubCell"/>
</dbReference>
<dbReference type="GeneID" id="96900212"/>